<dbReference type="Gene3D" id="1.25.10.10">
    <property type="entry name" value="Leucine-rich Repeat Variant"/>
    <property type="match status" value="1"/>
</dbReference>
<dbReference type="Pfam" id="PF23243">
    <property type="entry name" value="HEAT_HEATR1"/>
    <property type="match status" value="1"/>
</dbReference>
<evidence type="ECO:0000256" key="5">
    <source>
        <dbReference type="ARBA" id="ARBA00022552"/>
    </source>
</evidence>
<keyword evidence="7 8" id="KW-0687">Ribonucleoprotein</keyword>
<dbReference type="InParanoid" id="K5W1B2"/>
<keyword evidence="11" id="KW-1185">Reference proteome</keyword>
<name>K5W1B2_PHACS</name>
<dbReference type="FunCoup" id="K5W1B2">
    <property type="interactions" value="626"/>
</dbReference>
<dbReference type="Proteomes" id="UP000008370">
    <property type="component" value="Unassembled WGS sequence"/>
</dbReference>
<comment type="similarity">
    <text evidence="2 8">Belongs to the HEATR1/UTP10 family.</text>
</comment>
<dbReference type="InterPro" id="IPR011989">
    <property type="entry name" value="ARM-like"/>
</dbReference>
<dbReference type="OrthoDB" id="31183at2759"/>
<dbReference type="GO" id="GO:0030686">
    <property type="term" value="C:90S preribosome"/>
    <property type="evidence" value="ECO:0007669"/>
    <property type="project" value="TreeGrafter"/>
</dbReference>
<comment type="subunit">
    <text evidence="8">Component of the ribosomal small subunit (SSU) processome.</text>
</comment>
<dbReference type="EMBL" id="JH930475">
    <property type="protein sequence ID" value="EKM52689.1"/>
    <property type="molecule type" value="Genomic_DNA"/>
</dbReference>
<dbReference type="Pfam" id="PF12397">
    <property type="entry name" value="U3snoRNP10"/>
    <property type="match status" value="1"/>
</dbReference>
<dbReference type="GO" id="GO:0034455">
    <property type="term" value="C:t-UTP complex"/>
    <property type="evidence" value="ECO:0007669"/>
    <property type="project" value="TreeGrafter"/>
</dbReference>
<dbReference type="InterPro" id="IPR012954">
    <property type="entry name" value="BP28_C_dom"/>
</dbReference>
<comment type="subcellular location">
    <subcellularLocation>
        <location evidence="1 8">Nucleus</location>
        <location evidence="1 8">Nucleolus</location>
    </subcellularLocation>
</comment>
<dbReference type="GO" id="GO:0000462">
    <property type="term" value="P:maturation of SSU-rRNA from tricistronic rRNA transcript (SSU-rRNA, 5.8S rRNA, LSU-rRNA)"/>
    <property type="evidence" value="ECO:0007669"/>
    <property type="project" value="TreeGrafter"/>
</dbReference>
<dbReference type="PANTHER" id="PTHR13457">
    <property type="entry name" value="BAP28"/>
    <property type="match status" value="1"/>
</dbReference>
<protein>
    <recommendedName>
        <fullName evidence="3 8">U3 small nucleolar RNA-associated protein 10</fullName>
    </recommendedName>
</protein>
<organism evidence="10 11">
    <name type="scientific">Phanerochaete carnosa (strain HHB-10118-sp)</name>
    <name type="common">White-rot fungus</name>
    <name type="synonym">Peniophora carnosa</name>
    <dbReference type="NCBI Taxonomy" id="650164"/>
    <lineage>
        <taxon>Eukaryota</taxon>
        <taxon>Fungi</taxon>
        <taxon>Dikarya</taxon>
        <taxon>Basidiomycota</taxon>
        <taxon>Agaricomycotina</taxon>
        <taxon>Agaricomycetes</taxon>
        <taxon>Polyporales</taxon>
        <taxon>Phanerochaetaceae</taxon>
        <taxon>Phanerochaete</taxon>
    </lineage>
</organism>
<evidence type="ECO:0000313" key="10">
    <source>
        <dbReference type="EMBL" id="EKM52689.1"/>
    </source>
</evidence>
<evidence type="ECO:0000256" key="6">
    <source>
        <dbReference type="ARBA" id="ARBA00023242"/>
    </source>
</evidence>
<dbReference type="HOGENOM" id="CLU_001128_0_0_1"/>
<dbReference type="Pfam" id="PF08146">
    <property type="entry name" value="BP28CT"/>
    <property type="match status" value="1"/>
</dbReference>
<reference evidence="10 11" key="1">
    <citation type="journal article" date="2012" name="BMC Genomics">
        <title>Comparative genomics of the white-rot fungi, Phanerochaete carnosa and P. chrysosporium, to elucidate the genetic basis of the distinct wood types they colonize.</title>
        <authorList>
            <person name="Suzuki H."/>
            <person name="MacDonald J."/>
            <person name="Syed K."/>
            <person name="Salamov A."/>
            <person name="Hori C."/>
            <person name="Aerts A."/>
            <person name="Henrissat B."/>
            <person name="Wiebenga A."/>
            <person name="vanKuyk P.A."/>
            <person name="Barry K."/>
            <person name="Lindquist E."/>
            <person name="LaButti K."/>
            <person name="Lapidus A."/>
            <person name="Lucas S."/>
            <person name="Coutinho P."/>
            <person name="Gong Y."/>
            <person name="Samejima M."/>
            <person name="Mahadevan R."/>
            <person name="Abou-Zaid M."/>
            <person name="de Vries R.P."/>
            <person name="Igarashi K."/>
            <person name="Yadav J.S."/>
            <person name="Grigoriev I.V."/>
            <person name="Master E.R."/>
        </authorList>
    </citation>
    <scope>NUCLEOTIDE SEQUENCE [LARGE SCALE GENOMIC DNA]</scope>
    <source>
        <strain evidence="10 11">HHB-10118-sp</strain>
    </source>
</reference>
<dbReference type="RefSeq" id="XP_007399030.1">
    <property type="nucleotide sequence ID" value="XM_007398968.1"/>
</dbReference>
<dbReference type="SMART" id="SM01036">
    <property type="entry name" value="BP28CT"/>
    <property type="match status" value="1"/>
</dbReference>
<evidence type="ECO:0000256" key="7">
    <source>
        <dbReference type="ARBA" id="ARBA00023274"/>
    </source>
</evidence>
<evidence type="ECO:0000256" key="2">
    <source>
        <dbReference type="ARBA" id="ARBA00010559"/>
    </source>
</evidence>
<feature type="domain" description="BP28 C-terminal" evidence="9">
    <location>
        <begin position="1797"/>
        <end position="1933"/>
    </location>
</feature>
<accession>K5W1B2</accession>
<dbReference type="GO" id="GO:0045943">
    <property type="term" value="P:positive regulation of transcription by RNA polymerase I"/>
    <property type="evidence" value="ECO:0007669"/>
    <property type="project" value="TreeGrafter"/>
</dbReference>
<keyword evidence="5 8" id="KW-0698">rRNA processing</keyword>
<comment type="function">
    <text evidence="8">Involved in nucleolar processing of pre-18S ribosomal RNA.</text>
</comment>
<keyword evidence="4 8" id="KW-0690">Ribosome biogenesis</keyword>
<dbReference type="GeneID" id="18907181"/>
<evidence type="ECO:0000256" key="1">
    <source>
        <dbReference type="ARBA" id="ARBA00004604"/>
    </source>
</evidence>
<dbReference type="InterPro" id="IPR056473">
    <property type="entry name" value="HEAT_Utp10/HEAT1"/>
</dbReference>
<dbReference type="SUPFAM" id="SSF48371">
    <property type="entry name" value="ARM repeat"/>
    <property type="match status" value="2"/>
</dbReference>
<dbReference type="InterPro" id="IPR040191">
    <property type="entry name" value="UTP10"/>
</dbReference>
<gene>
    <name evidence="10" type="ORF">PHACADRAFT_101069</name>
</gene>
<evidence type="ECO:0000256" key="8">
    <source>
        <dbReference type="RuleBase" id="RU367065"/>
    </source>
</evidence>
<evidence type="ECO:0000256" key="3">
    <source>
        <dbReference type="ARBA" id="ARBA00015399"/>
    </source>
</evidence>
<dbReference type="STRING" id="650164.K5W1B2"/>
<dbReference type="PANTHER" id="PTHR13457:SF1">
    <property type="entry name" value="HEAT REPEAT-CONTAINING PROTEIN 1"/>
    <property type="match status" value="1"/>
</dbReference>
<proteinExistence type="inferred from homology"/>
<sequence length="2061" mass="224295">MASALAQQLAQSASLNTALLVDRSRRKPTPSYLFTSREADHHDLESIHALAVNAFFRLKTVEPALSAYEDALFSVAAEAADRTLQNAEANARLDANLDSFLPLLGPYLLETPTGKIIEWLVRRFRIHEFNVEAVLALFLPYQGSPHFTKMLSILHISEKSTFAAFLPYKSTSTPLTHNALVELMLKPTNTDLARFVGSLLPSTINATSAAAVHRALVAFHTGTLMDFVKRMRDLRSGPLDEETLAWVLPAAMKPLQACTELEVESAKDALVSEVVLSSYLLLSALAHTCPLSSKALSAILKTASSCAPRVSPKQLIRTLASICASQELSAVSPLSKTVVKTVMRLPGVETEIQETLRFAGTERFVGPFAQSLANRLDEERAADILTSLVTFQSVPLSIVRDLANALIQQAVSTPEPDATVLARGRSLLVHVQQRHPELLQMYFEAALEDAGENKDALEQLLISLSVELPGGFAGTKEADMVVASTSADAAVRVIAVRELYEKFAKGDLSPSDLVSARSALLARVQDTHVPVLEVLYSNSTGLLPLLLEDPSGYLQTVSQILHSPASLSRHVIKAHLSFIATHFYPSMVSQSNAGPLATAIYEQVFFPFLLHSKPRQRTASLVWEIIESTEKTAEGNAAFSRFELLGGVLEAVRWEAAQKQPGTDAEGGHHNTEALAKANVTVAAKIAENVVGSRAFAAHVEFLLGRLNGGDAHARALAYLVCRALLGHLSGERRVDVAHKIIATMKLENLEGMEDFMRGSGDLQVVRILSTAVVLKPSKRATLHRLQAAILALLPGIRCPAGAVLNWLGPAKDDTPGEKYVNLMRRVYMLVNASGALPGLSSNLATALFVGVGADALQFLAGVWLQPHELAPVAHCALKHATAFLEAHCATQRAIDFQTVVPAVLVAMQDGARRVREAALDCVASLVRLAQAASPSAVYGFDAIYGESSADLQYLDWADFNKYLQALQAAREHLVNDASYLRVLHQQQLLPVRGEAKKDAGYKQSVVCFLLSHVNGCALLPMKLALLRSLEAVVTVAKAQMLLPAVEKLAGDELPWLGAGEDADAYAVLVLASLDGTAVELLHERTDKPWNAYVKVLRRYFQTDAPAAAREVLASRLQSGLFAKLRLDRKVELCKVLLEQGQEHVDIAMDCRKVLSMITAEVDVMIDLLSTLQPNIVDQHATKRAKLDSRSAGTYSLLSFLSELLGSKPLPGSIELVSCLLETLTKVVHDTSSSSAEKTYVEQLLMSALENASANIPDGVSLLGSNLRLDVLVELIRVSENPQTFNQALLLMATLTRLAPDAVLRNVMPVFTFMGSNVFHRDDTYSFRVTIDGVVPVMVSSLKSTHTDKLALAIASRSFLRVFTDAANHVPRHRRTHFFAHLVDVLGPGDFLSPVCLLLVDKVSSKIVRQSSADVVATLALPLATLGRYTPELQFSTLAEMLQEARRLIEVELKLTPEANTFLEATPDEERGSHANSPKRQAHAILVFVRYALAQLATGNRSTSPERNTSSTLLGTLLDIAVSKRAKLAEASMAYISNIADSAVRDALNVMSASDFIVGVLAVIETGEATILDGVFNLLGDELPNVSDKVRQDSKASTIKIVDIIKKLIPTADTELLLPAALYALNSITNTLVSGEEHALTSTVPLVIKSVRERRATAPTLSTLLALTCVSKLGPRTIPYFKEIVKECVGVLRDAELTASSDAVAVLQALLGSIPNFWGSADLTQIVDLCLDSTVSASQSVTALIWTVVKAVAKKIPSKVLVPALCEYWATLSSKGDVSLTRAFFTVLKRAVHAADRAVVSDNMRVLTKTFLEAFQHCAFSREIQTEAQSEAIAAFLELVVKLNETLFKPLFRRLFDWAFNSEVGDSRRVVFCQVYIALLDYFKNLVTPYMSFLLTPFAELLNTWAKSSVDEELWLATVQVIAKSFAHDEGTYWRDDRLRTLATPTITQVAVCTRLQISEARTALSDCLIAMVEAASDDSLVKKINLDILMHTRAEDSRLRLYALTCSEALWRAHGTKLMGFAGETATFVAECAEDDNDSIVREAHRLKDAIESVAGRIDL</sequence>
<dbReference type="InterPro" id="IPR016024">
    <property type="entry name" value="ARM-type_fold"/>
</dbReference>
<evidence type="ECO:0000256" key="4">
    <source>
        <dbReference type="ARBA" id="ARBA00022517"/>
    </source>
</evidence>
<dbReference type="GO" id="GO:0030515">
    <property type="term" value="F:snoRNA binding"/>
    <property type="evidence" value="ECO:0007669"/>
    <property type="project" value="TreeGrafter"/>
</dbReference>
<evidence type="ECO:0000259" key="9">
    <source>
        <dbReference type="SMART" id="SM01036"/>
    </source>
</evidence>
<evidence type="ECO:0000313" key="11">
    <source>
        <dbReference type="Proteomes" id="UP000008370"/>
    </source>
</evidence>
<dbReference type="KEGG" id="pco:PHACADRAFT_101069"/>
<dbReference type="InterPro" id="IPR022125">
    <property type="entry name" value="U3snoRNP10_N"/>
</dbReference>
<dbReference type="GO" id="GO:0032040">
    <property type="term" value="C:small-subunit processome"/>
    <property type="evidence" value="ECO:0007669"/>
    <property type="project" value="TreeGrafter"/>
</dbReference>
<keyword evidence="6 8" id="KW-0539">Nucleus</keyword>